<feature type="site" description="Interaction with DNA substrate" evidence="7">
    <location>
        <position position="243"/>
    </location>
</feature>
<comment type="similarity">
    <text evidence="1">Belongs to the DNA repair enzymes AP/ExoA family.</text>
</comment>
<keyword evidence="4 6" id="KW-0460">Magnesium</keyword>
<comment type="cofactor">
    <cofactor evidence="6">
        <name>Mg(2+)</name>
        <dbReference type="ChEBI" id="CHEBI:18420"/>
    </cofactor>
    <cofactor evidence="6">
        <name>Mn(2+)</name>
        <dbReference type="ChEBI" id="CHEBI:29035"/>
    </cofactor>
    <text evidence="6">Probably binds two magnesium or manganese ions per subunit.</text>
</comment>
<feature type="binding site" evidence="6">
    <location>
        <position position="7"/>
    </location>
    <ligand>
        <name>Mg(2+)</name>
        <dbReference type="ChEBI" id="CHEBI:18420"/>
        <label>1</label>
    </ligand>
</feature>
<dbReference type="GO" id="GO:0003906">
    <property type="term" value="F:DNA-(apurinic or apyrimidinic site) endonuclease activity"/>
    <property type="evidence" value="ECO:0007669"/>
    <property type="project" value="TreeGrafter"/>
</dbReference>
<dbReference type="GO" id="GO:0008081">
    <property type="term" value="F:phosphoric diester hydrolase activity"/>
    <property type="evidence" value="ECO:0007669"/>
    <property type="project" value="TreeGrafter"/>
</dbReference>
<feature type="domain" description="Endonuclease/exonuclease/phosphatase" evidence="8">
    <location>
        <begin position="4"/>
        <end position="243"/>
    </location>
</feature>
<keyword evidence="10" id="KW-1185">Reference proteome</keyword>
<dbReference type="Proteomes" id="UP000031397">
    <property type="component" value="Unassembled WGS sequence"/>
</dbReference>
<gene>
    <name evidence="9" type="ORF">LfDm3_0886</name>
</gene>
<dbReference type="PATRIC" id="fig|1614.7.peg.841"/>
<dbReference type="EMBL" id="JOJZ01000019">
    <property type="protein sequence ID" value="KID41644.1"/>
    <property type="molecule type" value="Genomic_DNA"/>
</dbReference>
<feature type="active site" description="Proton acceptor" evidence="5">
    <location>
        <position position="243"/>
    </location>
</feature>
<dbReference type="InterPro" id="IPR036691">
    <property type="entry name" value="Endo/exonu/phosph_ase_sf"/>
</dbReference>
<evidence type="ECO:0000313" key="9">
    <source>
        <dbReference type="EMBL" id="KID41644.1"/>
    </source>
</evidence>
<evidence type="ECO:0000256" key="5">
    <source>
        <dbReference type="PIRSR" id="PIRSR604808-1"/>
    </source>
</evidence>
<evidence type="ECO:0000256" key="6">
    <source>
        <dbReference type="PIRSR" id="PIRSR604808-2"/>
    </source>
</evidence>
<feature type="binding site" evidence="6">
    <location>
        <position position="243"/>
    </location>
    <ligand>
        <name>Mg(2+)</name>
        <dbReference type="ChEBI" id="CHEBI:18420"/>
        <label>1</label>
    </ligand>
</feature>
<dbReference type="InterPro" id="IPR005135">
    <property type="entry name" value="Endo/exonuclease/phosphatase"/>
</dbReference>
<dbReference type="GO" id="GO:0008311">
    <property type="term" value="F:double-stranded DNA 3'-5' DNA exonuclease activity"/>
    <property type="evidence" value="ECO:0007669"/>
    <property type="project" value="UniProtKB-EC"/>
</dbReference>
<dbReference type="EC" id="3.1.11.2" evidence="9"/>
<name>A0A0C1M5Y3_9LACO</name>
<dbReference type="NCBIfam" id="TIGR00195">
    <property type="entry name" value="exoDNase_III"/>
    <property type="match status" value="1"/>
</dbReference>
<feature type="active site" evidence="5">
    <location>
        <position position="106"/>
    </location>
</feature>
<dbReference type="GO" id="GO:0046872">
    <property type="term" value="F:metal ion binding"/>
    <property type="evidence" value="ECO:0007669"/>
    <property type="project" value="UniProtKB-KW"/>
</dbReference>
<feature type="binding site" evidence="6">
    <location>
        <position position="35"/>
    </location>
    <ligand>
        <name>Mg(2+)</name>
        <dbReference type="ChEBI" id="CHEBI:18420"/>
        <label>1</label>
    </ligand>
</feature>
<feature type="binding site" evidence="6">
    <location>
        <position position="242"/>
    </location>
    <ligand>
        <name>Mg(2+)</name>
        <dbReference type="ChEBI" id="CHEBI:18420"/>
        <label>1</label>
    </ligand>
</feature>
<comment type="caution">
    <text evidence="9">The sequence shown here is derived from an EMBL/GenBank/DDBJ whole genome shotgun (WGS) entry which is preliminary data.</text>
</comment>
<dbReference type="Pfam" id="PF03372">
    <property type="entry name" value="Exo_endo_phos"/>
    <property type="match status" value="1"/>
</dbReference>
<dbReference type="CDD" id="cd09087">
    <property type="entry name" value="Ape1-like_AP-endo"/>
    <property type="match status" value="1"/>
</dbReference>
<proteinExistence type="inferred from homology"/>
<dbReference type="NCBIfam" id="TIGR00633">
    <property type="entry name" value="xth"/>
    <property type="match status" value="1"/>
</dbReference>
<dbReference type="InterPro" id="IPR004808">
    <property type="entry name" value="AP_endonuc_1"/>
</dbReference>
<dbReference type="PANTHER" id="PTHR22748">
    <property type="entry name" value="AP ENDONUCLEASE"/>
    <property type="match status" value="1"/>
</dbReference>
<feature type="active site" description="Proton donor/acceptor" evidence="5">
    <location>
        <position position="145"/>
    </location>
</feature>
<dbReference type="GeneID" id="74913551"/>
<keyword evidence="6" id="KW-0464">Manganese</keyword>
<evidence type="ECO:0000256" key="3">
    <source>
        <dbReference type="ARBA" id="ARBA00022801"/>
    </source>
</evidence>
<organism evidence="9 10">
    <name type="scientific">Fructilactobacillus fructivorans</name>
    <dbReference type="NCBI Taxonomy" id="1614"/>
    <lineage>
        <taxon>Bacteria</taxon>
        <taxon>Bacillati</taxon>
        <taxon>Bacillota</taxon>
        <taxon>Bacilli</taxon>
        <taxon>Lactobacillales</taxon>
        <taxon>Lactobacillaceae</taxon>
        <taxon>Fructilactobacillus</taxon>
    </lineage>
</organism>
<protein>
    <submittedName>
        <fullName evidence="9">Exodeoxyribonuclease III</fullName>
        <ecNumber evidence="9">3.1.11.2</ecNumber>
    </submittedName>
</protein>
<feature type="binding site" evidence="6">
    <location>
        <position position="145"/>
    </location>
    <ligand>
        <name>Mg(2+)</name>
        <dbReference type="ChEBI" id="CHEBI:18420"/>
        <label>1</label>
    </ligand>
</feature>
<evidence type="ECO:0000259" key="8">
    <source>
        <dbReference type="Pfam" id="PF03372"/>
    </source>
</evidence>
<feature type="site" description="Important for catalytic activity" evidence="7">
    <location>
        <position position="217"/>
    </location>
</feature>
<keyword evidence="2 6" id="KW-0479">Metal-binding</keyword>
<dbReference type="PROSITE" id="PS51435">
    <property type="entry name" value="AP_NUCLEASE_F1_4"/>
    <property type="match status" value="1"/>
</dbReference>
<sequence>MNFISWNVNGLRSAVKKNFYEFFNEIDADFFNVQETRVHENDIALEVPGNYYQYWDSAERPGYAGVTTFTKHKAQNVIYGVDGTDTDVEGRCLTLEYPDFYLINTYVPNSGEELQRLDYRLDWDQKFITFVNKLTGTKPVVIGGDMSVAYQPIDIDDPEEDHHKAGYTQQERDDFGRLLASGFVDTFRALHPHQSGAYTWWSYRYDERARDRGWRMDYFLVSDSIQNDVAESNILGNVMGSDHAPIQLITDGLKLN</sequence>
<evidence type="ECO:0000256" key="7">
    <source>
        <dbReference type="PIRSR" id="PIRSR604808-3"/>
    </source>
</evidence>
<dbReference type="GO" id="GO:0006284">
    <property type="term" value="P:base-excision repair"/>
    <property type="evidence" value="ECO:0007669"/>
    <property type="project" value="TreeGrafter"/>
</dbReference>
<dbReference type="SUPFAM" id="SSF56219">
    <property type="entry name" value="DNase I-like"/>
    <property type="match status" value="1"/>
</dbReference>
<accession>A0A0C1M5Y3</accession>
<evidence type="ECO:0000313" key="10">
    <source>
        <dbReference type="Proteomes" id="UP000031397"/>
    </source>
</evidence>
<keyword evidence="3 9" id="KW-0378">Hydrolase</keyword>
<dbReference type="AlphaFoldDB" id="A0A0C1M5Y3"/>
<reference evidence="9 10" key="1">
    <citation type="submission" date="2014-06" db="EMBL/GenBank/DDBJ databases">
        <title>Functional and comparative genomic analyses of the Drosophila gut microbiota identify candidate symbiosis factors.</title>
        <authorList>
            <person name="Newell P.D."/>
            <person name="Chaston J.M."/>
            <person name="Douglas A.E."/>
        </authorList>
    </citation>
    <scope>NUCLEOTIDE SEQUENCE [LARGE SCALE GENOMIC DNA]</scope>
    <source>
        <strain evidence="9 10">DmCS_002</strain>
    </source>
</reference>
<dbReference type="PANTHER" id="PTHR22748:SF6">
    <property type="entry name" value="DNA-(APURINIC OR APYRIMIDINIC SITE) ENDONUCLEASE"/>
    <property type="match status" value="1"/>
</dbReference>
<dbReference type="RefSeq" id="WP_039144440.1">
    <property type="nucleotide sequence ID" value="NZ_JOJZ01000019.1"/>
</dbReference>
<dbReference type="Gene3D" id="3.60.10.10">
    <property type="entry name" value="Endonuclease/exonuclease/phosphatase"/>
    <property type="match status" value="1"/>
</dbReference>
<evidence type="ECO:0000256" key="2">
    <source>
        <dbReference type="ARBA" id="ARBA00022723"/>
    </source>
</evidence>
<evidence type="ECO:0000256" key="1">
    <source>
        <dbReference type="ARBA" id="ARBA00007092"/>
    </source>
</evidence>
<dbReference type="OrthoDB" id="9803914at2"/>
<evidence type="ECO:0000256" key="4">
    <source>
        <dbReference type="ARBA" id="ARBA00022842"/>
    </source>
</evidence>